<proteinExistence type="predicted"/>
<name>A0A4Y9SKC7_9BURK</name>
<sequence length="195" mass="22421">MNARQDDFVPPHAIHLLRTFLRQTRSTLSPQEAVTRAINEWIERERSAETSPRGYQWKQLFLPEGTDVRMVSDGKSHYAKVVGDKILLRQHAVSPREMTIAIAGDGRNAWRDLWLLLPGEQYWINAARLRAQQNKELEKLPVSQADALTSAAKAMSQALNAAVLLIEHVDYQTTTVLDRRLPKNRRKYDMLEDIH</sequence>
<keyword evidence="2" id="KW-1185">Reference proteome</keyword>
<protein>
    <submittedName>
        <fullName evidence="1">Uncharacterized protein</fullName>
    </submittedName>
</protein>
<gene>
    <name evidence="1" type="ORF">E4L98_08195</name>
</gene>
<dbReference type="Proteomes" id="UP000297729">
    <property type="component" value="Unassembled WGS sequence"/>
</dbReference>
<dbReference type="EMBL" id="SPVG01000076">
    <property type="protein sequence ID" value="TFW26648.1"/>
    <property type="molecule type" value="Genomic_DNA"/>
</dbReference>
<accession>A0A4Y9SKC7</accession>
<dbReference type="AlphaFoldDB" id="A0A4Y9SKC7"/>
<comment type="caution">
    <text evidence="1">The sequence shown here is derived from an EMBL/GenBank/DDBJ whole genome shotgun (WGS) entry which is preliminary data.</text>
</comment>
<organism evidence="1 2">
    <name type="scientific">Duganella callida</name>
    <dbReference type="NCBI Taxonomy" id="2561932"/>
    <lineage>
        <taxon>Bacteria</taxon>
        <taxon>Pseudomonadati</taxon>
        <taxon>Pseudomonadota</taxon>
        <taxon>Betaproteobacteria</taxon>
        <taxon>Burkholderiales</taxon>
        <taxon>Oxalobacteraceae</taxon>
        <taxon>Telluria group</taxon>
        <taxon>Duganella</taxon>
    </lineage>
</organism>
<evidence type="ECO:0000313" key="2">
    <source>
        <dbReference type="Proteomes" id="UP000297729"/>
    </source>
</evidence>
<evidence type="ECO:0000313" key="1">
    <source>
        <dbReference type="EMBL" id="TFW26648.1"/>
    </source>
</evidence>
<dbReference type="OrthoDB" id="8565989at2"/>
<reference evidence="1 2" key="1">
    <citation type="submission" date="2019-03" db="EMBL/GenBank/DDBJ databases">
        <title>Draft Genome Sequence of Duganella callidus sp. nov., a Novel Duganella Species Isolated from Cultivated Soil.</title>
        <authorList>
            <person name="Raths R."/>
            <person name="Peta V."/>
            <person name="Bucking H."/>
        </authorList>
    </citation>
    <scope>NUCLEOTIDE SEQUENCE [LARGE SCALE GENOMIC DNA]</scope>
    <source>
        <strain evidence="1 2">DN04</strain>
    </source>
</reference>